<protein>
    <recommendedName>
        <fullName evidence="4">DUF732 domain-containing protein</fullName>
    </recommendedName>
</protein>
<evidence type="ECO:0008006" key="4">
    <source>
        <dbReference type="Google" id="ProtNLM"/>
    </source>
</evidence>
<proteinExistence type="predicted"/>
<comment type="caution">
    <text evidence="2">The sequence shown here is derived from an EMBL/GenBank/DDBJ whole genome shotgun (WGS) entry which is preliminary data.</text>
</comment>
<dbReference type="OrthoDB" id="4638438at2"/>
<keyword evidence="3" id="KW-1185">Reference proteome</keyword>
<reference evidence="2 3" key="1">
    <citation type="journal article" date="2019" name="Environ. Microbiol.">
        <title>Species interactions and distinct microbial communities in high Arctic permafrost affected cryosols are associated with the CH4 and CO2 gas fluxes.</title>
        <authorList>
            <person name="Altshuler I."/>
            <person name="Hamel J."/>
            <person name="Turney S."/>
            <person name="Magnuson E."/>
            <person name="Levesque R."/>
            <person name="Greer C."/>
            <person name="Whyte L.G."/>
        </authorList>
    </citation>
    <scope>NUCLEOTIDE SEQUENCE [LARGE SCALE GENOMIC DNA]</scope>
    <source>
        <strain evidence="2 3">S5.20</strain>
    </source>
</reference>
<feature type="signal peptide" evidence="1">
    <location>
        <begin position="1"/>
        <end position="27"/>
    </location>
</feature>
<dbReference type="AlphaFoldDB" id="A0A502E2T7"/>
<evidence type="ECO:0000256" key="1">
    <source>
        <dbReference type="SAM" id="SignalP"/>
    </source>
</evidence>
<organism evidence="2 3">
    <name type="scientific">Mycolicibacterium hodleri</name>
    <dbReference type="NCBI Taxonomy" id="49897"/>
    <lineage>
        <taxon>Bacteria</taxon>
        <taxon>Bacillati</taxon>
        <taxon>Actinomycetota</taxon>
        <taxon>Actinomycetes</taxon>
        <taxon>Mycobacteriales</taxon>
        <taxon>Mycobacteriaceae</taxon>
        <taxon>Mycolicibacterium</taxon>
    </lineage>
</organism>
<evidence type="ECO:0000313" key="3">
    <source>
        <dbReference type="Proteomes" id="UP000320095"/>
    </source>
</evidence>
<dbReference type="EMBL" id="RCZG01000010">
    <property type="protein sequence ID" value="TPG32005.1"/>
    <property type="molecule type" value="Genomic_DNA"/>
</dbReference>
<name>A0A502E2T7_9MYCO</name>
<keyword evidence="1" id="KW-0732">Signal</keyword>
<dbReference type="Proteomes" id="UP000320095">
    <property type="component" value="Unassembled WGS sequence"/>
</dbReference>
<evidence type="ECO:0000313" key="2">
    <source>
        <dbReference type="EMBL" id="TPG32005.1"/>
    </source>
</evidence>
<sequence length="98" mass="9786">MKKIAITAAAIGALAAGSLGLSATASAIPLTGGPADAAVRALETEGYTVRINQTISVPLSQCTVLGVSGLRGTEDDGALRDPSRLNVATLDVNCPNHS</sequence>
<accession>A0A502E2T7</accession>
<gene>
    <name evidence="2" type="ORF">EAH80_21905</name>
</gene>
<feature type="chain" id="PRO_5038509344" description="DUF732 domain-containing protein" evidence="1">
    <location>
        <begin position="28"/>
        <end position="98"/>
    </location>
</feature>
<dbReference type="RefSeq" id="WP_140695566.1">
    <property type="nucleotide sequence ID" value="NZ_RCZG01000010.1"/>
</dbReference>